<sequence length="512" mass="58108">MRTSLITYIFGLLVIMAVVVEGITIPLDHPVYESVDYLSNSGFLPGLQRQVKPYDLRVVNDELKRINPTNFSPVQFLYYQDAMAYLDKASKGSQENNLLLDAHLKAVASSADTFSYHSRLHVGAAYTYKRFSLVNRVAVDATNEKDRYDHLERKYNKKMAADMPQAYLQYHGDKWGLLAGRNQVKWGPGMSGNLMLGDHMPPLNQVLLWGNFGFLKGYTLSSRLTPTDSVTSRYFSASRLVISLKKNLYIALNQSVVYAGAGRNFEMHYVIPSFIYYFGTFGFALKNKTENLLVGADGEWNIRNKYRLYFEFLADDFQVDRDTRSRTTQNAIAWLVGLDCPNLYKGMDAGFEYYRANSYVYKNSGGFPVYYIANLHGGVIGHEIGPDAEALQVNIAKRWKRHLNSGLRYSLVRRGDLNSVYGIWDAHGKADEAIPHGVVCSEHTLVGEAGFIHFNGFSISGNVGYHWFVNKSNVLDNDNSGVVWQVGLQYYFDRLLQWNTRSTLFALTSPRR</sequence>
<evidence type="ECO:0000313" key="2">
    <source>
        <dbReference type="Proteomes" id="UP000179243"/>
    </source>
</evidence>
<dbReference type="Proteomes" id="UP000179243">
    <property type="component" value="Unassembled WGS sequence"/>
</dbReference>
<proteinExistence type="predicted"/>
<name>A0A1F7EZV5_UNCRA</name>
<dbReference type="AlphaFoldDB" id="A0A1F7EZV5"/>
<dbReference type="Gene3D" id="2.40.160.130">
    <property type="entry name" value="Capsule assembly protein Wzi"/>
    <property type="match status" value="1"/>
</dbReference>
<dbReference type="EMBL" id="MFYX01000157">
    <property type="protein sequence ID" value="OGJ99929.1"/>
    <property type="molecule type" value="Genomic_DNA"/>
</dbReference>
<evidence type="ECO:0000313" key="1">
    <source>
        <dbReference type="EMBL" id="OGJ99929.1"/>
    </source>
</evidence>
<dbReference type="InterPro" id="IPR026950">
    <property type="entry name" value="Caps_assemb_Wzi"/>
</dbReference>
<protein>
    <recommendedName>
        <fullName evidence="3">Alginate export domain-containing protein</fullName>
    </recommendedName>
</protein>
<evidence type="ECO:0008006" key="3">
    <source>
        <dbReference type="Google" id="ProtNLM"/>
    </source>
</evidence>
<accession>A0A1F7EZV5</accession>
<organism evidence="1 2">
    <name type="scientific">Candidatus Raymondbacteria bacterium RIFOXYD12_FULL_49_13</name>
    <dbReference type="NCBI Taxonomy" id="1817890"/>
    <lineage>
        <taxon>Bacteria</taxon>
        <taxon>Raymondiibacteriota</taxon>
    </lineage>
</organism>
<comment type="caution">
    <text evidence="1">The sequence shown here is derived from an EMBL/GenBank/DDBJ whole genome shotgun (WGS) entry which is preliminary data.</text>
</comment>
<dbReference type="InterPro" id="IPR038636">
    <property type="entry name" value="Wzi_sf"/>
</dbReference>
<reference evidence="1 2" key="1">
    <citation type="journal article" date="2016" name="Nat. Commun.">
        <title>Thousands of microbial genomes shed light on interconnected biogeochemical processes in an aquifer system.</title>
        <authorList>
            <person name="Anantharaman K."/>
            <person name="Brown C.T."/>
            <person name="Hug L.A."/>
            <person name="Sharon I."/>
            <person name="Castelle C.J."/>
            <person name="Probst A.J."/>
            <person name="Thomas B.C."/>
            <person name="Singh A."/>
            <person name="Wilkins M.J."/>
            <person name="Karaoz U."/>
            <person name="Brodie E.L."/>
            <person name="Williams K.H."/>
            <person name="Hubbard S.S."/>
            <person name="Banfield J.F."/>
        </authorList>
    </citation>
    <scope>NUCLEOTIDE SEQUENCE [LARGE SCALE GENOMIC DNA]</scope>
</reference>
<gene>
    <name evidence="1" type="ORF">A2519_00305</name>
</gene>
<dbReference type="Pfam" id="PF14052">
    <property type="entry name" value="Caps_assemb_Wzi"/>
    <property type="match status" value="1"/>
</dbReference>